<keyword evidence="1" id="KW-1133">Transmembrane helix</keyword>
<accession>A0A381E8G6</accession>
<evidence type="ECO:0000313" key="2">
    <source>
        <dbReference type="EMBL" id="SUX22951.1"/>
    </source>
</evidence>
<protein>
    <submittedName>
        <fullName evidence="2">Uncharacterized protein</fullName>
    </submittedName>
</protein>
<evidence type="ECO:0000313" key="3">
    <source>
        <dbReference type="Proteomes" id="UP000254572"/>
    </source>
</evidence>
<reference evidence="2 3" key="1">
    <citation type="submission" date="2018-06" db="EMBL/GenBank/DDBJ databases">
        <authorList>
            <consortium name="Pathogen Informatics"/>
            <person name="Doyle S."/>
        </authorList>
    </citation>
    <scope>NUCLEOTIDE SEQUENCE [LARGE SCALE GENOMIC DNA]</scope>
    <source>
        <strain evidence="2 3">NCTC13294</strain>
    </source>
</reference>
<feature type="transmembrane region" description="Helical" evidence="1">
    <location>
        <begin position="6"/>
        <end position="28"/>
    </location>
</feature>
<organism evidence="2 3">
    <name type="scientific">Cardiobacterium valvarum</name>
    <dbReference type="NCBI Taxonomy" id="194702"/>
    <lineage>
        <taxon>Bacteria</taxon>
        <taxon>Pseudomonadati</taxon>
        <taxon>Pseudomonadota</taxon>
        <taxon>Gammaproteobacteria</taxon>
        <taxon>Cardiobacteriales</taxon>
        <taxon>Cardiobacteriaceae</taxon>
        <taxon>Cardiobacterium</taxon>
    </lineage>
</organism>
<evidence type="ECO:0000256" key="1">
    <source>
        <dbReference type="SAM" id="Phobius"/>
    </source>
</evidence>
<keyword evidence="1" id="KW-0472">Membrane</keyword>
<gene>
    <name evidence="2" type="ORF">NCTC13294_01381</name>
</gene>
<dbReference type="EMBL" id="UFUW01000001">
    <property type="protein sequence ID" value="SUX22951.1"/>
    <property type="molecule type" value="Genomic_DNA"/>
</dbReference>
<dbReference type="Proteomes" id="UP000254572">
    <property type="component" value="Unassembled WGS sequence"/>
</dbReference>
<sequence length="38" mass="4282">MTNITAGDVIFLIFCFSLAAYGYGVIHYGKKHSEEEKK</sequence>
<keyword evidence="1" id="KW-0812">Transmembrane</keyword>
<name>A0A381E8G6_9GAMM</name>
<dbReference type="AlphaFoldDB" id="A0A381E8G6"/>
<keyword evidence="3" id="KW-1185">Reference proteome</keyword>
<proteinExistence type="predicted"/>